<dbReference type="PIRSF" id="PIRSF039088">
    <property type="entry name" value="F_ATPase_subunit_alpha"/>
    <property type="match status" value="1"/>
</dbReference>
<dbReference type="PANTHER" id="PTHR48082:SF2">
    <property type="entry name" value="ATP SYNTHASE SUBUNIT ALPHA, MITOCHONDRIAL"/>
    <property type="match status" value="1"/>
</dbReference>
<dbReference type="EMBL" id="CP021641">
    <property type="protein sequence ID" value="ASR90944.1"/>
    <property type="molecule type" value="Genomic_DNA"/>
</dbReference>
<proteinExistence type="inferred from homology"/>
<dbReference type="Gene3D" id="2.40.30.20">
    <property type="match status" value="1"/>
</dbReference>
<evidence type="ECO:0000256" key="9">
    <source>
        <dbReference type="ARBA" id="ARBA00022967"/>
    </source>
</evidence>
<dbReference type="GO" id="GO:0005524">
    <property type="term" value="F:ATP binding"/>
    <property type="evidence" value="ECO:0007669"/>
    <property type="project" value="UniProtKB-UniRule"/>
</dbReference>
<evidence type="ECO:0000259" key="18">
    <source>
        <dbReference type="Pfam" id="PF02874"/>
    </source>
</evidence>
<dbReference type="Pfam" id="PF00306">
    <property type="entry name" value="ATP-synt_ab_C"/>
    <property type="match status" value="1"/>
</dbReference>
<evidence type="ECO:0000256" key="3">
    <source>
        <dbReference type="ARBA" id="ARBA00008936"/>
    </source>
</evidence>
<dbReference type="Gene3D" id="3.40.50.300">
    <property type="entry name" value="P-loop containing nucleotide triphosphate hydrolases"/>
    <property type="match status" value="1"/>
</dbReference>
<evidence type="ECO:0000259" key="17">
    <source>
        <dbReference type="Pfam" id="PF00306"/>
    </source>
</evidence>
<keyword evidence="5 15" id="KW-1003">Cell membrane</keyword>
<evidence type="ECO:0000256" key="2">
    <source>
        <dbReference type="ARBA" id="ARBA00004170"/>
    </source>
</evidence>
<evidence type="ECO:0000256" key="7">
    <source>
        <dbReference type="ARBA" id="ARBA00022781"/>
    </source>
</evidence>
<keyword evidence="10 15" id="KW-0406">Ion transport</keyword>
<feature type="domain" description="ATPase F1/V1/A1 complex alpha/beta subunit nucleotide-binding" evidence="16">
    <location>
        <begin position="149"/>
        <end position="375"/>
    </location>
</feature>
<dbReference type="HAMAP" id="MF_01346">
    <property type="entry name" value="ATP_synth_alpha_bact"/>
    <property type="match status" value="1"/>
</dbReference>
<evidence type="ECO:0000256" key="14">
    <source>
        <dbReference type="ARBA" id="ARBA00026013"/>
    </source>
</evidence>
<dbReference type="InterPro" id="IPR033732">
    <property type="entry name" value="ATP_synth_F1_a_nt-bd_dom"/>
</dbReference>
<dbReference type="SUPFAM" id="SSF52540">
    <property type="entry name" value="P-loop containing nucleoside triphosphate hydrolases"/>
    <property type="match status" value="1"/>
</dbReference>
<dbReference type="GO" id="GO:0043531">
    <property type="term" value="F:ADP binding"/>
    <property type="evidence" value="ECO:0007669"/>
    <property type="project" value="TreeGrafter"/>
</dbReference>
<evidence type="ECO:0000256" key="11">
    <source>
        <dbReference type="ARBA" id="ARBA00023136"/>
    </source>
</evidence>
<organism evidence="19 20">
    <name type="scientific">Alcaligenes faecalis</name>
    <dbReference type="NCBI Taxonomy" id="511"/>
    <lineage>
        <taxon>Bacteria</taxon>
        <taxon>Pseudomonadati</taxon>
        <taxon>Pseudomonadota</taxon>
        <taxon>Betaproteobacteria</taxon>
        <taxon>Burkholderiales</taxon>
        <taxon>Alcaligenaceae</taxon>
        <taxon>Alcaligenes</taxon>
    </lineage>
</organism>
<dbReference type="FunFam" id="3.40.50.300:FF:000002">
    <property type="entry name" value="ATP synthase subunit alpha"/>
    <property type="match status" value="1"/>
</dbReference>
<dbReference type="GeneID" id="96870382"/>
<comment type="function">
    <text evidence="1 15">Produces ATP from ADP in the presence of a proton gradient across the membrane. The alpha chain is a regulatory subunit.</text>
</comment>
<dbReference type="AlphaFoldDB" id="A0AB33CYT7"/>
<evidence type="ECO:0000256" key="10">
    <source>
        <dbReference type="ARBA" id="ARBA00023065"/>
    </source>
</evidence>
<dbReference type="FunFam" id="1.20.150.20:FF:000001">
    <property type="entry name" value="ATP synthase subunit alpha"/>
    <property type="match status" value="1"/>
</dbReference>
<dbReference type="RefSeq" id="WP_094197900.1">
    <property type="nucleotide sequence ID" value="NZ_CP021641.1"/>
</dbReference>
<gene>
    <name evidence="15" type="primary">atpA</name>
    <name evidence="19" type="ORF">AFA_16620</name>
</gene>
<keyword evidence="9 15" id="KW-1278">Translocase</keyword>
<keyword evidence="4 15" id="KW-0813">Transport</keyword>
<feature type="site" description="Required for activity" evidence="15">
    <location>
        <position position="373"/>
    </location>
</feature>
<reference evidence="19 20" key="1">
    <citation type="submission" date="2017-05" db="EMBL/GenBank/DDBJ databases">
        <authorList>
            <person name="Qiu J.G."/>
            <person name="He J."/>
        </authorList>
    </citation>
    <scope>NUCLEOTIDE SEQUENCE [LARGE SCALE GENOMIC DNA]</scope>
    <source>
        <strain evidence="19 20">JQ135</strain>
    </source>
</reference>
<dbReference type="Gene3D" id="1.20.150.20">
    <property type="entry name" value="ATP synthase alpha/beta chain, C-terminal domain"/>
    <property type="match status" value="1"/>
</dbReference>
<comment type="subcellular location">
    <subcellularLocation>
        <location evidence="15">Cell membrane</location>
        <topology evidence="15">Peripheral membrane protein</topology>
    </subcellularLocation>
    <subcellularLocation>
        <location evidence="2">Membrane</location>
        <topology evidence="2">Peripheral membrane protein</topology>
    </subcellularLocation>
</comment>
<dbReference type="KEGG" id="afq:AFA_16620"/>
<dbReference type="GO" id="GO:0045259">
    <property type="term" value="C:proton-transporting ATP synthase complex"/>
    <property type="evidence" value="ECO:0007669"/>
    <property type="project" value="UniProtKB-KW"/>
</dbReference>
<accession>A0AB33CYT7</accession>
<dbReference type="GO" id="GO:0046933">
    <property type="term" value="F:proton-transporting ATP synthase activity, rotational mechanism"/>
    <property type="evidence" value="ECO:0007669"/>
    <property type="project" value="UniProtKB-UniRule"/>
</dbReference>
<dbReference type="NCBIfam" id="TIGR00962">
    <property type="entry name" value="atpA"/>
    <property type="match status" value="1"/>
</dbReference>
<comment type="catalytic activity">
    <reaction evidence="15">
        <text>ATP + H2O + 4 H(+)(in) = ADP + phosphate + 5 H(+)(out)</text>
        <dbReference type="Rhea" id="RHEA:57720"/>
        <dbReference type="ChEBI" id="CHEBI:15377"/>
        <dbReference type="ChEBI" id="CHEBI:15378"/>
        <dbReference type="ChEBI" id="CHEBI:30616"/>
        <dbReference type="ChEBI" id="CHEBI:43474"/>
        <dbReference type="ChEBI" id="CHEBI:456216"/>
        <dbReference type="EC" id="7.1.2.2"/>
    </reaction>
</comment>
<dbReference type="InterPro" id="IPR036121">
    <property type="entry name" value="ATPase_F1/V1/A1_a/bsu_N_sf"/>
</dbReference>
<keyword evidence="6 15" id="KW-0547">Nucleotide-binding</keyword>
<name>A0AB33CYT7_ALCFA</name>
<evidence type="ECO:0000313" key="19">
    <source>
        <dbReference type="EMBL" id="ASR90944.1"/>
    </source>
</evidence>
<dbReference type="InterPro" id="IPR004100">
    <property type="entry name" value="ATPase_F1/V1/A1_a/bsu_N"/>
</dbReference>
<dbReference type="NCBIfam" id="NF009884">
    <property type="entry name" value="PRK13343.1"/>
    <property type="match status" value="1"/>
</dbReference>
<evidence type="ECO:0000256" key="12">
    <source>
        <dbReference type="ARBA" id="ARBA00023196"/>
    </source>
</evidence>
<dbReference type="Pfam" id="PF00006">
    <property type="entry name" value="ATP-synt_ab"/>
    <property type="match status" value="1"/>
</dbReference>
<dbReference type="PROSITE" id="PS00152">
    <property type="entry name" value="ATPASE_ALPHA_BETA"/>
    <property type="match status" value="1"/>
</dbReference>
<keyword evidence="8 15" id="KW-0067">ATP-binding</keyword>
<keyword evidence="13 15" id="KW-0066">ATP synthesis</keyword>
<feature type="domain" description="ATP synthase alpha subunit C-terminal" evidence="17">
    <location>
        <begin position="382"/>
        <end position="507"/>
    </location>
</feature>
<evidence type="ECO:0000256" key="13">
    <source>
        <dbReference type="ARBA" id="ARBA00023310"/>
    </source>
</evidence>
<dbReference type="EC" id="7.1.2.2" evidence="15"/>
<comment type="similarity">
    <text evidence="3 15">Belongs to the ATPase alpha/beta chains family.</text>
</comment>
<keyword evidence="11 15" id="KW-0472">Membrane</keyword>
<keyword evidence="12 15" id="KW-0139">CF(1)</keyword>
<dbReference type="CDD" id="cd18116">
    <property type="entry name" value="ATP-synt_F1_alpha_N"/>
    <property type="match status" value="1"/>
</dbReference>
<dbReference type="CDD" id="cd18113">
    <property type="entry name" value="ATP-synt_F1_alpha_C"/>
    <property type="match status" value="1"/>
</dbReference>
<dbReference type="FunFam" id="2.40.30.20:FF:000001">
    <property type="entry name" value="ATP synthase subunit alpha"/>
    <property type="match status" value="1"/>
</dbReference>
<dbReference type="GO" id="GO:0005886">
    <property type="term" value="C:plasma membrane"/>
    <property type="evidence" value="ECO:0007669"/>
    <property type="project" value="UniProtKB-SubCell"/>
</dbReference>
<dbReference type="InterPro" id="IPR038376">
    <property type="entry name" value="ATP_synth_asu_C_sf"/>
</dbReference>
<feature type="domain" description="ATPase F1/V1/A1 complex alpha/beta subunit N-terminal" evidence="18">
    <location>
        <begin position="25"/>
        <end position="92"/>
    </location>
</feature>
<evidence type="ECO:0000256" key="4">
    <source>
        <dbReference type="ARBA" id="ARBA00022448"/>
    </source>
</evidence>
<comment type="subunit">
    <text evidence="14">F-type ATPases have 2 components, CF(1) - the catalytic core - and CF(0) - the membrane proton channel. CF(1) has five subunits: alpha(3), beta(3), gamma(1), delta(1), epsilon(1). CF(0) has four main subunits: a(1), b(1), b'(1) and c(9-12).</text>
</comment>
<keyword evidence="7 15" id="KW-0375">Hydrogen ion transport</keyword>
<evidence type="ECO:0000313" key="20">
    <source>
        <dbReference type="Proteomes" id="UP000214561"/>
    </source>
</evidence>
<evidence type="ECO:0000256" key="1">
    <source>
        <dbReference type="ARBA" id="ARBA00003784"/>
    </source>
</evidence>
<dbReference type="PANTHER" id="PTHR48082">
    <property type="entry name" value="ATP SYNTHASE SUBUNIT ALPHA, MITOCHONDRIAL"/>
    <property type="match status" value="1"/>
</dbReference>
<dbReference type="InterPro" id="IPR005294">
    <property type="entry name" value="ATP_synth_F1_asu"/>
</dbReference>
<protein>
    <recommendedName>
        <fullName evidence="15">ATP synthase subunit alpha</fullName>
        <ecNumber evidence="15">7.1.2.2</ecNumber>
    </recommendedName>
    <alternativeName>
        <fullName evidence="15">ATP synthase F1 sector subunit alpha</fullName>
    </alternativeName>
    <alternativeName>
        <fullName evidence="15">F-ATPase subunit alpha</fullName>
    </alternativeName>
</protein>
<evidence type="ECO:0000256" key="6">
    <source>
        <dbReference type="ARBA" id="ARBA00022741"/>
    </source>
</evidence>
<evidence type="ECO:0000259" key="16">
    <source>
        <dbReference type="Pfam" id="PF00006"/>
    </source>
</evidence>
<dbReference type="InterPro" id="IPR000793">
    <property type="entry name" value="ATP_synth_asu_C"/>
</dbReference>
<evidence type="ECO:0000256" key="5">
    <source>
        <dbReference type="ARBA" id="ARBA00022475"/>
    </source>
</evidence>
<dbReference type="SUPFAM" id="SSF47917">
    <property type="entry name" value="C-terminal domain of alpha and beta subunits of F1 ATP synthase"/>
    <property type="match status" value="1"/>
</dbReference>
<feature type="binding site" evidence="15">
    <location>
        <begin position="169"/>
        <end position="176"/>
    </location>
    <ligand>
        <name>ATP</name>
        <dbReference type="ChEBI" id="CHEBI:30616"/>
    </ligand>
</feature>
<dbReference type="Pfam" id="PF02874">
    <property type="entry name" value="ATP-synt_ab_N"/>
    <property type="match status" value="1"/>
</dbReference>
<dbReference type="InterPro" id="IPR023366">
    <property type="entry name" value="ATP_synth_asu-like_sf"/>
</dbReference>
<sequence length="513" mass="55530">MQLNPSEISELLKSRIEGLGASTDVRTQGTVVSVTDGITRIHGLSDVMQGEMLEFPNNTFGLALNLERDSVGAVILGEYTGVSEGDAVKTTGRILEVPVGPELLGRVVDTLGMPIDGKGPINAKMTDVIEKVAPGVIARESVSQPMQTGTKAVDSMVPIGRGQRELIIGDRQTGKTAVAVDTIIAQKGNGVKCIYVAVGQKASTINNVVRKLEEHGALEYTIVVAASASESAAMQYLAPYSGCTMGEYFRDRGEDALIIYDDLTKQAWAYRQVSLLLRRPPGREAYPGDVFYLHSRLLERAARVNAEYVEKFTNGEVKGKTGSLTALPIIETQAGDVSAFVPTNVISITDGQIFLESDLFNAGVRPAINAGISVSRVGGAAQTKVIKKLSGGIRTDLAQYRELAAFAQFASDLDDATRRQLERGKRVVELLKQPQYQPLAVWELAVSLYAVNNGYFDDLEVAQVLPFEKGLKDHLRSKFAALVERIESKKELGKEDEAELVAAIQDFKKHGAF</sequence>
<dbReference type="InterPro" id="IPR020003">
    <property type="entry name" value="ATPase_a/bsu_AS"/>
</dbReference>
<evidence type="ECO:0000256" key="15">
    <source>
        <dbReference type="HAMAP-Rule" id="MF_01346"/>
    </source>
</evidence>
<dbReference type="SUPFAM" id="SSF50615">
    <property type="entry name" value="N-terminal domain of alpha and beta subunits of F1 ATP synthase"/>
    <property type="match status" value="1"/>
</dbReference>
<dbReference type="InterPro" id="IPR027417">
    <property type="entry name" value="P-loop_NTPase"/>
</dbReference>
<dbReference type="CDD" id="cd01132">
    <property type="entry name" value="F1-ATPase_alpha_CD"/>
    <property type="match status" value="1"/>
</dbReference>
<evidence type="ECO:0000256" key="8">
    <source>
        <dbReference type="ARBA" id="ARBA00022840"/>
    </source>
</evidence>
<dbReference type="Proteomes" id="UP000214561">
    <property type="component" value="Chromosome"/>
</dbReference>
<dbReference type="InterPro" id="IPR000194">
    <property type="entry name" value="ATPase_F1/V1/A1_a/bsu_nucl-bd"/>
</dbReference>